<sequence>MTRRLAAVPLALLLLAAGCTSSGEDDDAAASSSAPAREVSWGACDVDVPAGVDLECGTLEVPADRTDPDSPTIELAFGVVAAADDDAAADPLVYLSGGPGQGTLDLVPVAFGQLYEPLAQDRDLILLDQRGTGLSEPSLACDEYSSWVRESLGSAEPVEELAAQAAASLEECRQRLVDEGVDVADYDSAASAADLDDLRRALGHEEWNLYGISYGTRLAQTAMRDTPDGIRSVVLDASYPIDADLYEETPGNAVRALEALFASCAADAGCAERYPDLEQTVTDLAAELDAAPVPVIVVDPTTGERVESPLDGAGLIGFLFQSMYSTELIPFLPEVVDAAANQGEFGTIGLLLGASAQQLDLVSIGQQLAVQCQEEVSFSDPDAVADAVADNPLVASFFDSTPTMGPGIFDVCASWGAGEPGDGENEALDSDLPTLVLAGELDPITPPRWGEQLAEELGNSVYVEFPGTGHGSVGTHECAAQLTREFLADPGSEPDTACVDDVEAPAFTAEGVQVEMTDWESEELSVSGVRPDGWAEVVPGAFQQSPLVTLVQQVAPGATADQVLQQLAAQLGGAPLEPVDRLETESATWDLYRVDDLGQRVDLALAESDAGLAVVQLTSSPARSDVYREQVFLPAVEAFAPGA</sequence>
<dbReference type="PROSITE" id="PS51257">
    <property type="entry name" value="PROKAR_LIPOPROTEIN"/>
    <property type="match status" value="1"/>
</dbReference>
<dbReference type="GO" id="GO:0003824">
    <property type="term" value="F:catalytic activity"/>
    <property type="evidence" value="ECO:0007669"/>
    <property type="project" value="UniProtKB-ARBA"/>
</dbReference>
<dbReference type="InterPro" id="IPR029058">
    <property type="entry name" value="AB_hydrolase_fold"/>
</dbReference>
<comment type="caution">
    <text evidence="4">The sequence shown here is derived from an EMBL/GenBank/DDBJ whole genome shotgun (WGS) entry which is preliminary data.</text>
</comment>
<evidence type="ECO:0000256" key="1">
    <source>
        <dbReference type="SAM" id="SignalP"/>
    </source>
</evidence>
<evidence type="ECO:0000259" key="3">
    <source>
        <dbReference type="Pfam" id="PF08386"/>
    </source>
</evidence>
<dbReference type="PANTHER" id="PTHR43798">
    <property type="entry name" value="MONOACYLGLYCEROL LIPASE"/>
    <property type="match status" value="1"/>
</dbReference>
<dbReference type="PANTHER" id="PTHR43798:SF27">
    <property type="entry name" value="HYDROLASE ALPHA_BETA HYDROLASE FOLD FAMILY"/>
    <property type="match status" value="1"/>
</dbReference>
<dbReference type="Pfam" id="PF00561">
    <property type="entry name" value="Abhydrolase_1"/>
    <property type="match status" value="1"/>
</dbReference>
<feature type="signal peptide" evidence="1">
    <location>
        <begin position="1"/>
        <end position="22"/>
    </location>
</feature>
<dbReference type="Proteomes" id="UP000321490">
    <property type="component" value="Unassembled WGS sequence"/>
</dbReference>
<dbReference type="Pfam" id="PF08386">
    <property type="entry name" value="Abhydrolase_4"/>
    <property type="match status" value="1"/>
</dbReference>
<proteinExistence type="predicted"/>
<feature type="domain" description="Peptidase S33 tripeptidyl aminopeptidase-like C-terminal" evidence="3">
    <location>
        <begin position="411"/>
        <end position="498"/>
    </location>
</feature>
<dbReference type="InterPro" id="IPR000073">
    <property type="entry name" value="AB_hydrolase_1"/>
</dbReference>
<name>A0A562IWI1_9ACTN</name>
<dbReference type="AlphaFoldDB" id="A0A562IWI1"/>
<dbReference type="EMBL" id="VLKF01000001">
    <property type="protein sequence ID" value="TWH75216.1"/>
    <property type="molecule type" value="Genomic_DNA"/>
</dbReference>
<dbReference type="SUPFAM" id="SSF53474">
    <property type="entry name" value="alpha/beta-Hydrolases"/>
    <property type="match status" value="1"/>
</dbReference>
<dbReference type="GO" id="GO:0016020">
    <property type="term" value="C:membrane"/>
    <property type="evidence" value="ECO:0007669"/>
    <property type="project" value="TreeGrafter"/>
</dbReference>
<reference evidence="4 5" key="1">
    <citation type="submission" date="2019-07" db="EMBL/GenBank/DDBJ databases">
        <title>R&amp;d 2014.</title>
        <authorList>
            <person name="Klenk H.-P."/>
        </authorList>
    </citation>
    <scope>NUCLEOTIDE SEQUENCE [LARGE SCALE GENOMIC DNA]</scope>
    <source>
        <strain evidence="4 5">DSM 45764</strain>
    </source>
</reference>
<keyword evidence="1" id="KW-0732">Signal</keyword>
<organism evidence="4 5">
    <name type="scientific">Modestobacter roseus</name>
    <dbReference type="NCBI Taxonomy" id="1181884"/>
    <lineage>
        <taxon>Bacteria</taxon>
        <taxon>Bacillati</taxon>
        <taxon>Actinomycetota</taxon>
        <taxon>Actinomycetes</taxon>
        <taxon>Geodermatophilales</taxon>
        <taxon>Geodermatophilaceae</taxon>
        <taxon>Modestobacter</taxon>
    </lineage>
</organism>
<dbReference type="InterPro" id="IPR013595">
    <property type="entry name" value="Pept_S33_TAP-like_C"/>
</dbReference>
<dbReference type="Gene3D" id="3.40.50.1820">
    <property type="entry name" value="alpha/beta hydrolase"/>
    <property type="match status" value="2"/>
</dbReference>
<protein>
    <submittedName>
        <fullName evidence="4">TAP-like protein</fullName>
    </submittedName>
</protein>
<keyword evidence="5" id="KW-1185">Reference proteome</keyword>
<evidence type="ECO:0000313" key="4">
    <source>
        <dbReference type="EMBL" id="TWH75216.1"/>
    </source>
</evidence>
<evidence type="ECO:0000259" key="2">
    <source>
        <dbReference type="Pfam" id="PF00561"/>
    </source>
</evidence>
<feature type="domain" description="AB hydrolase-1" evidence="2">
    <location>
        <begin position="91"/>
        <end position="243"/>
    </location>
</feature>
<dbReference type="RefSeq" id="WP_166521295.1">
    <property type="nucleotide sequence ID" value="NZ_JABGDC010000142.1"/>
</dbReference>
<dbReference type="InterPro" id="IPR050266">
    <property type="entry name" value="AB_hydrolase_sf"/>
</dbReference>
<feature type="chain" id="PRO_5039533757" evidence="1">
    <location>
        <begin position="23"/>
        <end position="643"/>
    </location>
</feature>
<accession>A0A562IWI1</accession>
<evidence type="ECO:0000313" key="5">
    <source>
        <dbReference type="Proteomes" id="UP000321490"/>
    </source>
</evidence>
<gene>
    <name evidence="4" type="ORF">JD78_03771</name>
</gene>